<dbReference type="InterPro" id="IPR022898">
    <property type="entry name" value="RNase_HII"/>
</dbReference>
<keyword evidence="11 14" id="KW-0255">Endonuclease</keyword>
<feature type="domain" description="RNase H type-2" evidence="17">
    <location>
        <begin position="5"/>
        <end position="191"/>
    </location>
</feature>
<feature type="binding site" evidence="14 15">
    <location>
        <position position="103"/>
    </location>
    <ligand>
        <name>a divalent metal cation</name>
        <dbReference type="ChEBI" id="CHEBI:60240"/>
    </ligand>
</feature>
<dbReference type="GO" id="GO:0003723">
    <property type="term" value="F:RNA binding"/>
    <property type="evidence" value="ECO:0007669"/>
    <property type="project" value="UniProtKB-UniRule"/>
</dbReference>
<dbReference type="PANTHER" id="PTHR10954:SF18">
    <property type="entry name" value="RIBONUCLEASE HII"/>
    <property type="match status" value="1"/>
</dbReference>
<dbReference type="InterPro" id="IPR024567">
    <property type="entry name" value="RNase_HII/HIII_dom"/>
</dbReference>
<evidence type="ECO:0000256" key="15">
    <source>
        <dbReference type="PROSITE-ProRule" id="PRU01319"/>
    </source>
</evidence>
<evidence type="ECO:0000256" key="5">
    <source>
        <dbReference type="ARBA" id="ARBA00007383"/>
    </source>
</evidence>
<reference evidence="18 19" key="1">
    <citation type="journal article" date="2016" name="Nat. Commun.">
        <title>Thousands of microbial genomes shed light on interconnected biogeochemical processes in an aquifer system.</title>
        <authorList>
            <person name="Anantharaman K."/>
            <person name="Brown C.T."/>
            <person name="Hug L.A."/>
            <person name="Sharon I."/>
            <person name="Castelle C.J."/>
            <person name="Probst A.J."/>
            <person name="Thomas B.C."/>
            <person name="Singh A."/>
            <person name="Wilkins M.J."/>
            <person name="Karaoz U."/>
            <person name="Brodie E.L."/>
            <person name="Williams K.H."/>
            <person name="Hubbard S.S."/>
            <person name="Banfield J.F."/>
        </authorList>
    </citation>
    <scope>NUCLEOTIDE SEQUENCE [LARGE SCALE GENOMIC DNA]</scope>
</reference>
<dbReference type="EMBL" id="MGEA01000034">
    <property type="protein sequence ID" value="OGL74133.1"/>
    <property type="molecule type" value="Genomic_DNA"/>
</dbReference>
<feature type="binding site" evidence="14 15">
    <location>
        <position position="12"/>
    </location>
    <ligand>
        <name>a divalent metal cation</name>
        <dbReference type="ChEBI" id="CHEBI:60240"/>
    </ligand>
</feature>
<dbReference type="GO" id="GO:0005737">
    <property type="term" value="C:cytoplasm"/>
    <property type="evidence" value="ECO:0007669"/>
    <property type="project" value="UniProtKB-SubCell"/>
</dbReference>
<keyword evidence="9 14" id="KW-0540">Nuclease</keyword>
<dbReference type="Proteomes" id="UP000177088">
    <property type="component" value="Unassembled WGS sequence"/>
</dbReference>
<evidence type="ECO:0000256" key="11">
    <source>
        <dbReference type="ARBA" id="ARBA00022759"/>
    </source>
</evidence>
<comment type="function">
    <text evidence="3 14 16">Endonuclease that specifically degrades the RNA of RNA-DNA hybrids.</text>
</comment>
<dbReference type="PROSITE" id="PS51975">
    <property type="entry name" value="RNASE_H_2"/>
    <property type="match status" value="1"/>
</dbReference>
<keyword evidence="10 14" id="KW-0479">Metal-binding</keyword>
<comment type="cofactor">
    <cofactor evidence="2">
        <name>Mg(2+)</name>
        <dbReference type="ChEBI" id="CHEBI:18420"/>
    </cofactor>
</comment>
<dbReference type="GO" id="GO:0006298">
    <property type="term" value="P:mismatch repair"/>
    <property type="evidence" value="ECO:0007669"/>
    <property type="project" value="TreeGrafter"/>
</dbReference>
<evidence type="ECO:0000259" key="17">
    <source>
        <dbReference type="PROSITE" id="PS51975"/>
    </source>
</evidence>
<evidence type="ECO:0000256" key="16">
    <source>
        <dbReference type="RuleBase" id="RU003515"/>
    </source>
</evidence>
<dbReference type="GO" id="GO:0043137">
    <property type="term" value="P:DNA replication, removal of RNA primer"/>
    <property type="evidence" value="ECO:0007669"/>
    <property type="project" value="TreeGrafter"/>
</dbReference>
<dbReference type="Gene3D" id="3.30.420.10">
    <property type="entry name" value="Ribonuclease H-like superfamily/Ribonuclease H"/>
    <property type="match status" value="1"/>
</dbReference>
<evidence type="ECO:0000256" key="9">
    <source>
        <dbReference type="ARBA" id="ARBA00022722"/>
    </source>
</evidence>
<comment type="catalytic activity">
    <reaction evidence="1 14 15 16">
        <text>Endonucleolytic cleavage to 5'-phosphomonoester.</text>
        <dbReference type="EC" id="3.1.26.4"/>
    </reaction>
</comment>
<dbReference type="GO" id="GO:0030145">
    <property type="term" value="F:manganese ion binding"/>
    <property type="evidence" value="ECO:0007669"/>
    <property type="project" value="UniProtKB-UniRule"/>
</dbReference>
<evidence type="ECO:0000256" key="1">
    <source>
        <dbReference type="ARBA" id="ARBA00000077"/>
    </source>
</evidence>
<dbReference type="HAMAP" id="MF_00052_B">
    <property type="entry name" value="RNase_HII_B"/>
    <property type="match status" value="1"/>
</dbReference>
<evidence type="ECO:0000256" key="7">
    <source>
        <dbReference type="ARBA" id="ARBA00019179"/>
    </source>
</evidence>
<dbReference type="CDD" id="cd07182">
    <property type="entry name" value="RNase_HII_bacteria_HII_like"/>
    <property type="match status" value="1"/>
</dbReference>
<dbReference type="InterPro" id="IPR012337">
    <property type="entry name" value="RNaseH-like_sf"/>
</dbReference>
<gene>
    <name evidence="14" type="primary">rnhB</name>
    <name evidence="18" type="ORF">A3C96_02270</name>
</gene>
<comment type="subcellular location">
    <subcellularLocation>
        <location evidence="4 14">Cytoplasm</location>
    </subcellularLocation>
</comment>
<sequence length="191" mass="20403">MRGVTWIAGVDEAGCGCWAGPVYAAAVILPLDSRLSLVRDSKKLSVAQRERLVVDIKAAAAAWAVGTATAAEIDELNIRRAGALAMRRAVESLAVKPEFVLIDAFRIPDLAIPSKSIVRGDATVKSIAAASVIAKTARDAHLRELDALYPGYGFADHKGYGTAAHREALARLGPCQEHRRTYAPVRLVCSE</sequence>
<dbReference type="InterPro" id="IPR036397">
    <property type="entry name" value="RNaseH_sf"/>
</dbReference>
<comment type="similarity">
    <text evidence="5 14 16">Belongs to the RNase HII family.</text>
</comment>
<name>A0A1F7U798_9BACT</name>
<evidence type="ECO:0000256" key="14">
    <source>
        <dbReference type="HAMAP-Rule" id="MF_00052"/>
    </source>
</evidence>
<dbReference type="InterPro" id="IPR001352">
    <property type="entry name" value="RNase_HII/HIII"/>
</dbReference>
<evidence type="ECO:0000256" key="10">
    <source>
        <dbReference type="ARBA" id="ARBA00022723"/>
    </source>
</evidence>
<evidence type="ECO:0000256" key="8">
    <source>
        <dbReference type="ARBA" id="ARBA00022490"/>
    </source>
</evidence>
<comment type="cofactor">
    <cofactor evidence="14 15">
        <name>Mn(2+)</name>
        <dbReference type="ChEBI" id="CHEBI:29035"/>
    </cofactor>
    <cofactor evidence="14 15">
        <name>Mg(2+)</name>
        <dbReference type="ChEBI" id="CHEBI:18420"/>
    </cofactor>
    <text evidence="14 15">Manganese or magnesium. Binds 1 divalent metal ion per monomer in the absence of substrate. May bind a second metal ion after substrate binding.</text>
</comment>
<dbReference type="EC" id="3.1.26.4" evidence="6 14"/>
<evidence type="ECO:0000256" key="6">
    <source>
        <dbReference type="ARBA" id="ARBA00012180"/>
    </source>
</evidence>
<evidence type="ECO:0000256" key="3">
    <source>
        <dbReference type="ARBA" id="ARBA00004065"/>
    </source>
</evidence>
<evidence type="ECO:0000256" key="12">
    <source>
        <dbReference type="ARBA" id="ARBA00022801"/>
    </source>
</evidence>
<feature type="binding site" evidence="14 15">
    <location>
        <position position="11"/>
    </location>
    <ligand>
        <name>a divalent metal cation</name>
        <dbReference type="ChEBI" id="CHEBI:60240"/>
    </ligand>
</feature>
<evidence type="ECO:0000256" key="2">
    <source>
        <dbReference type="ARBA" id="ARBA00001946"/>
    </source>
</evidence>
<dbReference type="GO" id="GO:0004523">
    <property type="term" value="F:RNA-DNA hybrid ribonuclease activity"/>
    <property type="evidence" value="ECO:0007669"/>
    <property type="project" value="UniProtKB-UniRule"/>
</dbReference>
<dbReference type="NCBIfam" id="NF000595">
    <property type="entry name" value="PRK00015.1-3"/>
    <property type="match status" value="1"/>
</dbReference>
<accession>A0A1F7U798</accession>
<proteinExistence type="inferred from homology"/>
<keyword evidence="8 14" id="KW-0963">Cytoplasm</keyword>
<organism evidence="18 19">
    <name type="scientific">Candidatus Uhrbacteria bacterium RIFCSPHIGHO2_02_FULL_60_10</name>
    <dbReference type="NCBI Taxonomy" id="1802392"/>
    <lineage>
        <taxon>Bacteria</taxon>
        <taxon>Candidatus Uhriibacteriota</taxon>
    </lineage>
</organism>
<dbReference type="PANTHER" id="PTHR10954">
    <property type="entry name" value="RIBONUCLEASE H2 SUBUNIT A"/>
    <property type="match status" value="1"/>
</dbReference>
<evidence type="ECO:0000313" key="18">
    <source>
        <dbReference type="EMBL" id="OGL74133.1"/>
    </source>
</evidence>
<evidence type="ECO:0000256" key="13">
    <source>
        <dbReference type="ARBA" id="ARBA00023211"/>
    </source>
</evidence>
<dbReference type="Pfam" id="PF01351">
    <property type="entry name" value="RNase_HII"/>
    <property type="match status" value="1"/>
</dbReference>
<evidence type="ECO:0000313" key="19">
    <source>
        <dbReference type="Proteomes" id="UP000177088"/>
    </source>
</evidence>
<dbReference type="SUPFAM" id="SSF53098">
    <property type="entry name" value="Ribonuclease H-like"/>
    <property type="match status" value="1"/>
</dbReference>
<evidence type="ECO:0000256" key="4">
    <source>
        <dbReference type="ARBA" id="ARBA00004496"/>
    </source>
</evidence>
<keyword evidence="12 14" id="KW-0378">Hydrolase</keyword>
<keyword evidence="13 14" id="KW-0464">Manganese</keyword>
<protein>
    <recommendedName>
        <fullName evidence="7 14">Ribonuclease HII</fullName>
        <shortName evidence="14">RNase HII</shortName>
        <ecNumber evidence="6 14">3.1.26.4</ecNumber>
    </recommendedName>
</protein>
<dbReference type="GO" id="GO:0032299">
    <property type="term" value="C:ribonuclease H2 complex"/>
    <property type="evidence" value="ECO:0007669"/>
    <property type="project" value="TreeGrafter"/>
</dbReference>
<comment type="caution">
    <text evidence="18">The sequence shown here is derived from an EMBL/GenBank/DDBJ whole genome shotgun (WGS) entry which is preliminary data.</text>
</comment>
<dbReference type="AlphaFoldDB" id="A0A1F7U798"/>